<feature type="transmembrane region" description="Helical" evidence="7">
    <location>
        <begin position="53"/>
        <end position="74"/>
    </location>
</feature>
<keyword evidence="3" id="KW-0813">Transport</keyword>
<comment type="subcellular location">
    <subcellularLocation>
        <location evidence="1">Membrane</location>
        <topology evidence="1">Multi-pass membrane protein</topology>
    </subcellularLocation>
</comment>
<protein>
    <submittedName>
        <fullName evidence="8">Putative allantoin permease</fullName>
    </submittedName>
</protein>
<gene>
    <name evidence="8" type="primary">pucI_2</name>
    <name evidence="8" type="ORF">GALL_444680</name>
</gene>
<evidence type="ECO:0000256" key="1">
    <source>
        <dbReference type="ARBA" id="ARBA00004141"/>
    </source>
</evidence>
<sequence>MGLPQMIQSRVQFGSRGAILPLAAATFSALGFALFLTQTGAQAVQDVIGVGSSSLLQIVICVIAMAISIVGFNLVLGVERIASYVVLINLVALTIIAIRLLPISTMLGEGHFAPIAFLAQVGASAIYQLSIAPIVSDYTRYMPKRTSAAAISGTVFGGTMLSAVWLESLGAVLMIAYPKADVVASVYGLGNQFGFGLGAATMTIAAFACLITASIAMYSAAVALLSAAEAFHPIRSTAALRAITITVGGIAVIIASQLMSSNILNDFAAFLAILGYFLIPWTAVNLIDYYYVRRGRFSITDIMRQDGGIYGLYSKSGLISYLVGFVAMIPFFSNSLYTGPIALALDKADVSYFVGLLVSILCYLFMMRNHDFAAELAHVRRAALNTLDDDQ</sequence>
<comment type="similarity">
    <text evidence="2">Belongs to the purine-cytosine permease (2.A.39) family.</text>
</comment>
<feature type="transmembrane region" description="Helical" evidence="7">
    <location>
        <begin position="113"/>
        <end position="136"/>
    </location>
</feature>
<feature type="transmembrane region" description="Helical" evidence="7">
    <location>
        <begin position="148"/>
        <end position="177"/>
    </location>
</feature>
<feature type="transmembrane region" description="Helical" evidence="7">
    <location>
        <begin position="350"/>
        <end position="366"/>
    </location>
</feature>
<keyword evidence="5 7" id="KW-1133">Transmembrane helix</keyword>
<comment type="caution">
    <text evidence="8">The sequence shown here is derived from an EMBL/GenBank/DDBJ whole genome shotgun (WGS) entry which is preliminary data.</text>
</comment>
<feature type="transmembrane region" description="Helical" evidence="7">
    <location>
        <begin position="312"/>
        <end position="330"/>
    </location>
</feature>
<dbReference type="InterPro" id="IPR001248">
    <property type="entry name" value="Pur-cyt_permease"/>
</dbReference>
<evidence type="ECO:0000256" key="2">
    <source>
        <dbReference type="ARBA" id="ARBA00008974"/>
    </source>
</evidence>
<feature type="transmembrane region" description="Helical" evidence="7">
    <location>
        <begin position="81"/>
        <end position="101"/>
    </location>
</feature>
<dbReference type="GO" id="GO:0022857">
    <property type="term" value="F:transmembrane transporter activity"/>
    <property type="evidence" value="ECO:0007669"/>
    <property type="project" value="InterPro"/>
</dbReference>
<name>A0A1J5PRX1_9ZZZZ</name>
<keyword evidence="4 7" id="KW-0812">Transmembrane</keyword>
<dbReference type="EMBL" id="MLJW01002701">
    <property type="protein sequence ID" value="OIQ73890.1"/>
    <property type="molecule type" value="Genomic_DNA"/>
</dbReference>
<feature type="transmembrane region" description="Helical" evidence="7">
    <location>
        <begin position="267"/>
        <end position="291"/>
    </location>
</feature>
<dbReference type="PANTHER" id="PTHR31806">
    <property type="entry name" value="PURINE-CYTOSINE PERMEASE FCY2-RELATED"/>
    <property type="match status" value="1"/>
</dbReference>
<evidence type="ECO:0000256" key="5">
    <source>
        <dbReference type="ARBA" id="ARBA00022989"/>
    </source>
</evidence>
<dbReference type="GO" id="GO:0005886">
    <property type="term" value="C:plasma membrane"/>
    <property type="evidence" value="ECO:0007669"/>
    <property type="project" value="TreeGrafter"/>
</dbReference>
<evidence type="ECO:0000256" key="3">
    <source>
        <dbReference type="ARBA" id="ARBA00022448"/>
    </source>
</evidence>
<evidence type="ECO:0000256" key="7">
    <source>
        <dbReference type="SAM" id="Phobius"/>
    </source>
</evidence>
<evidence type="ECO:0000256" key="4">
    <source>
        <dbReference type="ARBA" id="ARBA00022692"/>
    </source>
</evidence>
<dbReference type="PANTHER" id="PTHR31806:SF1">
    <property type="entry name" value="PURINE-CYTOSINE PERMEASE FCY2-RELATED"/>
    <property type="match status" value="1"/>
</dbReference>
<dbReference type="Gene3D" id="1.10.4160.10">
    <property type="entry name" value="Hydantoin permease"/>
    <property type="match status" value="1"/>
</dbReference>
<dbReference type="AlphaFoldDB" id="A0A1J5PRX1"/>
<organism evidence="8">
    <name type="scientific">mine drainage metagenome</name>
    <dbReference type="NCBI Taxonomy" id="410659"/>
    <lineage>
        <taxon>unclassified sequences</taxon>
        <taxon>metagenomes</taxon>
        <taxon>ecological metagenomes</taxon>
    </lineage>
</organism>
<feature type="transmembrane region" description="Helical" evidence="7">
    <location>
        <begin position="197"/>
        <end position="226"/>
    </location>
</feature>
<evidence type="ECO:0000256" key="6">
    <source>
        <dbReference type="ARBA" id="ARBA00023136"/>
    </source>
</evidence>
<dbReference type="Pfam" id="PF02133">
    <property type="entry name" value="Transp_cyt_pur"/>
    <property type="match status" value="1"/>
</dbReference>
<accession>A0A1J5PRX1</accession>
<feature type="transmembrane region" description="Helical" evidence="7">
    <location>
        <begin position="238"/>
        <end position="255"/>
    </location>
</feature>
<keyword evidence="6 7" id="KW-0472">Membrane</keyword>
<proteinExistence type="inferred from homology"/>
<evidence type="ECO:0000313" key="8">
    <source>
        <dbReference type="EMBL" id="OIQ73890.1"/>
    </source>
</evidence>
<dbReference type="InterPro" id="IPR026030">
    <property type="entry name" value="Pur-cyt_permease_Fcy2/21/22"/>
</dbReference>
<reference evidence="8" key="1">
    <citation type="submission" date="2016-10" db="EMBL/GenBank/DDBJ databases">
        <title>Sequence of Gallionella enrichment culture.</title>
        <authorList>
            <person name="Poehlein A."/>
            <person name="Muehling M."/>
            <person name="Daniel R."/>
        </authorList>
    </citation>
    <scope>NUCLEOTIDE SEQUENCE</scope>
</reference>